<dbReference type="PANTHER" id="PTHR43477:SF4">
    <property type="entry name" value="DEHYDROGENASE_REDUCTASE SDR FAMILY MEMBER 6"/>
    <property type="match status" value="1"/>
</dbReference>
<dbReference type="AlphaFoldDB" id="A0A857KNX2"/>
<protein>
    <submittedName>
        <fullName evidence="4">SDR family oxidoreductase</fullName>
    </submittedName>
</protein>
<dbReference type="Pfam" id="PF13561">
    <property type="entry name" value="adh_short_C2"/>
    <property type="match status" value="1"/>
</dbReference>
<dbReference type="PRINTS" id="PR00081">
    <property type="entry name" value="GDHRDH"/>
</dbReference>
<keyword evidence="2" id="KW-0560">Oxidoreductase</keyword>
<dbReference type="Pfam" id="PF00106">
    <property type="entry name" value="adh_short"/>
    <property type="match status" value="1"/>
</dbReference>
<dbReference type="SUPFAM" id="SSF51735">
    <property type="entry name" value="NAD(P)-binding Rossmann-fold domains"/>
    <property type="match status" value="1"/>
</dbReference>
<gene>
    <name evidence="4" type="ORF">GII30_20160</name>
</gene>
<organism evidence="4">
    <name type="scientific">Gordonia amarae</name>
    <dbReference type="NCBI Taxonomy" id="36821"/>
    <lineage>
        <taxon>Bacteria</taxon>
        <taxon>Bacillati</taxon>
        <taxon>Actinomycetota</taxon>
        <taxon>Actinomycetes</taxon>
        <taxon>Mycobacteriales</taxon>
        <taxon>Gordoniaceae</taxon>
        <taxon>Gordonia</taxon>
    </lineage>
</organism>
<dbReference type="PANTHER" id="PTHR43477">
    <property type="entry name" value="DIHYDROANTICAPSIN 7-DEHYDROGENASE"/>
    <property type="match status" value="1"/>
</dbReference>
<evidence type="ECO:0000256" key="3">
    <source>
        <dbReference type="ARBA" id="ARBA00023027"/>
    </source>
</evidence>
<dbReference type="InterPro" id="IPR036291">
    <property type="entry name" value="NAD(P)-bd_dom_sf"/>
</dbReference>
<name>A0A857KNX2_9ACTN</name>
<dbReference type="InterPro" id="IPR002347">
    <property type="entry name" value="SDR_fam"/>
</dbReference>
<dbReference type="InterPro" id="IPR020904">
    <property type="entry name" value="Sc_DH/Rdtase_CS"/>
</dbReference>
<proteinExistence type="inferred from homology"/>
<dbReference type="Gene3D" id="3.40.50.720">
    <property type="entry name" value="NAD(P)-binding Rossmann-like Domain"/>
    <property type="match status" value="1"/>
</dbReference>
<reference evidence="4" key="1">
    <citation type="journal article" date="2021" name="Nat. Microbiol.">
        <title>Cocultivation of an ultrasmall environmental parasitic bacterium with lytic ability against bacteria associated with wastewater foams.</title>
        <authorList>
            <person name="Batinovic S."/>
            <person name="Rose J.J.A."/>
            <person name="Ratcliffe J."/>
            <person name="Seviour R.J."/>
            <person name="Petrovski S."/>
        </authorList>
    </citation>
    <scope>NUCLEOTIDE SEQUENCE</scope>
    <source>
        <strain evidence="4">CON44</strain>
    </source>
</reference>
<evidence type="ECO:0000256" key="1">
    <source>
        <dbReference type="ARBA" id="ARBA00006484"/>
    </source>
</evidence>
<evidence type="ECO:0000256" key="2">
    <source>
        <dbReference type="ARBA" id="ARBA00023002"/>
    </source>
</evidence>
<accession>A0A857KNX2</accession>
<keyword evidence="3" id="KW-0520">NAD</keyword>
<dbReference type="EMBL" id="CP045810">
    <property type="protein sequence ID" value="QHN41169.1"/>
    <property type="molecule type" value="Genomic_DNA"/>
</dbReference>
<dbReference type="GO" id="GO:0016491">
    <property type="term" value="F:oxidoreductase activity"/>
    <property type="evidence" value="ECO:0007669"/>
    <property type="project" value="UniProtKB-KW"/>
</dbReference>
<sequence length="281" mass="29045">MGSQQPGVAVEPGVVAKPGGVAKRGVVVVGAGSGIGAAVAARFHDQGDRVLGVDVRFTQETPFEQAVLDLRDLDAVGALIKRLETDGQGWDVLAYVAGIPGTFDAGDVLRVNFLGMRTLALGLLPVLRSGGSIVTVASVAGLAWQARGEALAGLLDASTGEQVDAWQAQQDPAYAVYSTSKEASILFSKKISGPAWQKYGIRVNTVSPGPTDTPILGDFKKSMGDDTIEFVRSAAGRHGSVEDIAPVVTFLASDDARWVNGQDIQVDAGVIAGMGAGPYAI</sequence>
<dbReference type="InterPro" id="IPR051122">
    <property type="entry name" value="SDR_DHRS6-like"/>
</dbReference>
<dbReference type="PROSITE" id="PS00061">
    <property type="entry name" value="ADH_SHORT"/>
    <property type="match status" value="1"/>
</dbReference>
<dbReference type="RefSeq" id="WP_005184705.1">
    <property type="nucleotide sequence ID" value="NZ_CP045804.1"/>
</dbReference>
<comment type="similarity">
    <text evidence="1">Belongs to the short-chain dehydrogenases/reductases (SDR) family.</text>
</comment>
<evidence type="ECO:0000313" key="4">
    <source>
        <dbReference type="EMBL" id="QHN41169.1"/>
    </source>
</evidence>